<sequence>FLCIKIIHLNHDGQLSSNAYPPSKEWSLHATIQPLGLNHDGFLSSNTCPPSTEWSLHALSSLLALIMMDFCLRTHAHPQRSGRYMPPSSLSTLIMMDFFLRTHAHPQRSGRYMRPSSLSALIMMDFCLRTHVHPQRSGRYMFLQLLHDSKLPLLTAFDHLNLLDLSFWLHLRFFLTLIQRHLLLLRPRAPGSTWGFISHLRLPFRQLPIISHCSLIAALRCELITCDLTNIFVHRILDRHV</sequence>
<evidence type="ECO:0000313" key="2">
    <source>
        <dbReference type="Proteomes" id="UP001153555"/>
    </source>
</evidence>
<dbReference type="Proteomes" id="UP001153555">
    <property type="component" value="Unassembled WGS sequence"/>
</dbReference>
<proteinExistence type="predicted"/>
<feature type="non-terminal residue" evidence="1">
    <location>
        <position position="1"/>
    </location>
</feature>
<dbReference type="AlphaFoldDB" id="A0A9N7RS46"/>
<comment type="caution">
    <text evidence="1">The sequence shown here is derived from an EMBL/GenBank/DDBJ whole genome shotgun (WGS) entry which is preliminary data.</text>
</comment>
<feature type="non-terminal residue" evidence="1">
    <location>
        <position position="241"/>
    </location>
</feature>
<evidence type="ECO:0000313" key="1">
    <source>
        <dbReference type="EMBL" id="CAA0841704.1"/>
    </source>
</evidence>
<accession>A0A9N7RS46</accession>
<organism evidence="1 2">
    <name type="scientific">Striga hermonthica</name>
    <name type="common">Purple witchweed</name>
    <name type="synonym">Buchnera hermonthica</name>
    <dbReference type="NCBI Taxonomy" id="68872"/>
    <lineage>
        <taxon>Eukaryota</taxon>
        <taxon>Viridiplantae</taxon>
        <taxon>Streptophyta</taxon>
        <taxon>Embryophyta</taxon>
        <taxon>Tracheophyta</taxon>
        <taxon>Spermatophyta</taxon>
        <taxon>Magnoliopsida</taxon>
        <taxon>eudicotyledons</taxon>
        <taxon>Gunneridae</taxon>
        <taxon>Pentapetalae</taxon>
        <taxon>asterids</taxon>
        <taxon>lamiids</taxon>
        <taxon>Lamiales</taxon>
        <taxon>Orobanchaceae</taxon>
        <taxon>Buchnereae</taxon>
        <taxon>Striga</taxon>
    </lineage>
</organism>
<protein>
    <submittedName>
        <fullName evidence="1">Uncharacterized protein</fullName>
    </submittedName>
</protein>
<gene>
    <name evidence="1" type="ORF">SHERM_07580</name>
</gene>
<dbReference type="EMBL" id="CACSLK010034598">
    <property type="protein sequence ID" value="CAA0841704.1"/>
    <property type="molecule type" value="Genomic_DNA"/>
</dbReference>
<reference evidence="1" key="1">
    <citation type="submission" date="2019-12" db="EMBL/GenBank/DDBJ databases">
        <authorList>
            <person name="Scholes J."/>
        </authorList>
    </citation>
    <scope>NUCLEOTIDE SEQUENCE</scope>
</reference>
<name>A0A9N7RS46_STRHE</name>
<keyword evidence="2" id="KW-1185">Reference proteome</keyword>